<protein>
    <submittedName>
        <fullName evidence="2">YaiO family outer membrane beta-barrel protein</fullName>
    </submittedName>
</protein>
<evidence type="ECO:0000259" key="1">
    <source>
        <dbReference type="Pfam" id="PF19413"/>
    </source>
</evidence>
<sequence>MNHPIITNNFGGLYLYKKALCLFICLSTVFISLAQEDKTSDELFVMARKEAFDNENYDEAIRLMKIATEKTPDYADLNIFLGRLYTWTDQTEKARPILKEAYLNNKNYEDAAIAYASLEYWNGNPSEALAIVNASLEHNQDSEDLLLLKSKILMDLKEYQQANNTLNTVIENNPKSTEARSLMQNVRKESAKNEIGVSYDFVYFDERFDKPWHLASVDYSRQTKYGSIISRFNYANRFGTGSTQFELDLYPRISNTFYAYVNGGISSDKGVFPEYKAGFSLYANLPAAFEIDAGFRVLFFSDETWIYTGSIGKYYKNYWFNFRTYLTPSDSGVSNSYALTARYYTGGADDFFSVKVGTGFSPDDATNNILLNSNTQLNSTNVSLEYRKLIKKTHVIFARGTYENIEYATDSRGNQYTIGIGYIKRF</sequence>
<dbReference type="Pfam" id="PF19413">
    <property type="entry name" value="YaiO"/>
    <property type="match status" value="1"/>
</dbReference>
<dbReference type="NCBIfam" id="TIGR04390">
    <property type="entry name" value="OMP_YaiO_dom"/>
    <property type="match status" value="1"/>
</dbReference>
<comment type="caution">
    <text evidence="2">The sequence shown here is derived from an EMBL/GenBank/DDBJ whole genome shotgun (WGS) entry which is preliminary data.</text>
</comment>
<dbReference type="InterPro" id="IPR011990">
    <property type="entry name" value="TPR-like_helical_dom_sf"/>
</dbReference>
<accession>A0ABS9IZ44</accession>
<dbReference type="SUPFAM" id="SSF48452">
    <property type="entry name" value="TPR-like"/>
    <property type="match status" value="1"/>
</dbReference>
<organism evidence="2 3">
    <name type="scientific">Joostella atrarenae</name>
    <dbReference type="NCBI Taxonomy" id="679257"/>
    <lineage>
        <taxon>Bacteria</taxon>
        <taxon>Pseudomonadati</taxon>
        <taxon>Bacteroidota</taxon>
        <taxon>Flavobacteriia</taxon>
        <taxon>Flavobacteriales</taxon>
        <taxon>Flavobacteriaceae</taxon>
        <taxon>Joostella</taxon>
    </lineage>
</organism>
<evidence type="ECO:0000313" key="3">
    <source>
        <dbReference type="Proteomes" id="UP000829517"/>
    </source>
</evidence>
<feature type="domain" description="YaiO beta-barrel" evidence="1">
    <location>
        <begin position="192"/>
        <end position="364"/>
    </location>
</feature>
<reference evidence="2 3" key="1">
    <citation type="submission" date="2021-01" db="EMBL/GenBank/DDBJ databases">
        <title>Genome sequencing of Joostella atrarenae M1-2 (= KCTC 23194).</title>
        <authorList>
            <person name="Zakaria M.R."/>
            <person name="Lam M.Q."/>
            <person name="Chong C.S."/>
        </authorList>
    </citation>
    <scope>NUCLEOTIDE SEQUENCE [LARGE SCALE GENOMIC DNA]</scope>
    <source>
        <strain evidence="2 3">M1-2</strain>
    </source>
</reference>
<keyword evidence="3" id="KW-1185">Reference proteome</keyword>
<gene>
    <name evidence="2" type="ORF">JM658_01290</name>
</gene>
<dbReference type="Gene3D" id="1.25.40.10">
    <property type="entry name" value="Tetratricopeptide repeat domain"/>
    <property type="match status" value="1"/>
</dbReference>
<dbReference type="Pfam" id="PF14559">
    <property type="entry name" value="TPR_19"/>
    <property type="match status" value="2"/>
</dbReference>
<dbReference type="EMBL" id="JAETXX010000001">
    <property type="protein sequence ID" value="MCF8713448.1"/>
    <property type="molecule type" value="Genomic_DNA"/>
</dbReference>
<evidence type="ECO:0000313" key="2">
    <source>
        <dbReference type="EMBL" id="MCF8713448.1"/>
    </source>
</evidence>
<dbReference type="RefSeq" id="WP_236957419.1">
    <property type="nucleotide sequence ID" value="NZ_JAETXX010000001.1"/>
</dbReference>
<dbReference type="InterPro" id="IPR030887">
    <property type="entry name" value="Beta-barrel_YaiO"/>
</dbReference>
<proteinExistence type="predicted"/>
<dbReference type="Proteomes" id="UP000829517">
    <property type="component" value="Unassembled WGS sequence"/>
</dbReference>
<name>A0ABS9IZ44_9FLAO</name>